<dbReference type="Proteomes" id="UP001597526">
    <property type="component" value="Unassembled WGS sequence"/>
</dbReference>
<dbReference type="RefSeq" id="WP_377768388.1">
    <property type="nucleotide sequence ID" value="NZ_JBHULB010000082.1"/>
</dbReference>
<keyword evidence="2" id="KW-0732">Signal</keyword>
<evidence type="ECO:0000256" key="1">
    <source>
        <dbReference type="SAM" id="Coils"/>
    </source>
</evidence>
<protein>
    <submittedName>
        <fullName evidence="3">Uncharacterized protein</fullName>
    </submittedName>
</protein>
<evidence type="ECO:0000256" key="2">
    <source>
        <dbReference type="SAM" id="SignalP"/>
    </source>
</evidence>
<proteinExistence type="predicted"/>
<feature type="signal peptide" evidence="2">
    <location>
        <begin position="1"/>
        <end position="23"/>
    </location>
</feature>
<feature type="chain" id="PRO_5046244296" evidence="2">
    <location>
        <begin position="24"/>
        <end position="169"/>
    </location>
</feature>
<keyword evidence="1" id="KW-0175">Coiled coil</keyword>
<dbReference type="EMBL" id="JBHULB010000082">
    <property type="protein sequence ID" value="MFD2588923.1"/>
    <property type="molecule type" value="Genomic_DNA"/>
</dbReference>
<keyword evidence="4" id="KW-1185">Reference proteome</keyword>
<gene>
    <name evidence="3" type="ORF">ACFSQJ_18500</name>
</gene>
<feature type="coiled-coil region" evidence="1">
    <location>
        <begin position="29"/>
        <end position="56"/>
    </location>
</feature>
<accession>A0ABW5N3W1</accession>
<evidence type="ECO:0000313" key="4">
    <source>
        <dbReference type="Proteomes" id="UP001597526"/>
    </source>
</evidence>
<name>A0ABW5N3W1_9FLAO</name>
<sequence>MKSKTKITTLTLLLVAAFTFSQSNNEKDNRRIHNKAEKAEKTVEETNEQIDSAVASIDNTIEGAKETATKVGDIFFGKKDKKKISKNTVVITIASVSYDDKDVNQLYHEISKSKGAKNIIKTYSNGQMIIQMESKSSADAIWQNVLQTTRTSFNIDKISEKSIVLKLKK</sequence>
<organism evidence="3 4">
    <name type="scientific">Croceitalea marina</name>
    <dbReference type="NCBI Taxonomy" id="1775166"/>
    <lineage>
        <taxon>Bacteria</taxon>
        <taxon>Pseudomonadati</taxon>
        <taxon>Bacteroidota</taxon>
        <taxon>Flavobacteriia</taxon>
        <taxon>Flavobacteriales</taxon>
        <taxon>Flavobacteriaceae</taxon>
        <taxon>Croceitalea</taxon>
    </lineage>
</organism>
<comment type="caution">
    <text evidence="3">The sequence shown here is derived from an EMBL/GenBank/DDBJ whole genome shotgun (WGS) entry which is preliminary data.</text>
</comment>
<evidence type="ECO:0000313" key="3">
    <source>
        <dbReference type="EMBL" id="MFD2588923.1"/>
    </source>
</evidence>
<reference evidence="4" key="1">
    <citation type="journal article" date="2019" name="Int. J. Syst. Evol. Microbiol.">
        <title>The Global Catalogue of Microorganisms (GCM) 10K type strain sequencing project: providing services to taxonomists for standard genome sequencing and annotation.</title>
        <authorList>
            <consortium name="The Broad Institute Genomics Platform"/>
            <consortium name="The Broad Institute Genome Sequencing Center for Infectious Disease"/>
            <person name="Wu L."/>
            <person name="Ma J."/>
        </authorList>
    </citation>
    <scope>NUCLEOTIDE SEQUENCE [LARGE SCALE GENOMIC DNA]</scope>
    <source>
        <strain evidence="4">KCTC 52368</strain>
    </source>
</reference>